<name>D5EHD3_AMICL</name>
<dbReference type="RefSeq" id="WP_013049227.1">
    <property type="nucleotide sequence ID" value="NC_014011.1"/>
</dbReference>
<protein>
    <submittedName>
        <fullName evidence="2">Cobyrinic acid ac-diamide synthase</fullName>
    </submittedName>
</protein>
<feature type="domain" description="AAA" evidence="1">
    <location>
        <begin position="3"/>
        <end position="175"/>
    </location>
</feature>
<gene>
    <name evidence="2" type="ordered locus">Amico_1852</name>
</gene>
<dbReference type="eggNOG" id="COG1192">
    <property type="taxonomic scope" value="Bacteria"/>
</dbReference>
<dbReference type="KEGG" id="aco:Amico_1852"/>
<evidence type="ECO:0000313" key="3">
    <source>
        <dbReference type="Proteomes" id="UP000002366"/>
    </source>
</evidence>
<dbReference type="PIRSF" id="PIRSF009320">
    <property type="entry name" value="Nuc_binding_HP_1000"/>
    <property type="match status" value="1"/>
</dbReference>
<reference evidence="2 3" key="1">
    <citation type="journal article" date="2010" name="Stand. Genomic Sci.">
        <title>Complete genome sequence of Aminobacterium colombiense type strain (ALA-1).</title>
        <authorList>
            <person name="Chertkov O."/>
            <person name="Sikorski J."/>
            <person name="Brambilla E."/>
            <person name="Lapidus A."/>
            <person name="Copeland A."/>
            <person name="Glavina Del Rio T."/>
            <person name="Nolan M."/>
            <person name="Lucas S."/>
            <person name="Tice H."/>
            <person name="Cheng J.F."/>
            <person name="Han C."/>
            <person name="Detter J.C."/>
            <person name="Bruce D."/>
            <person name="Tapia R."/>
            <person name="Goodwin L."/>
            <person name="Pitluck S."/>
            <person name="Liolios K."/>
            <person name="Ivanova N."/>
            <person name="Mavromatis K."/>
            <person name="Ovchinnikova G."/>
            <person name="Pati A."/>
            <person name="Chen A."/>
            <person name="Palaniappan K."/>
            <person name="Land M."/>
            <person name="Hauser L."/>
            <person name="Chang Y.J."/>
            <person name="Jeffries C.D."/>
            <person name="Spring S."/>
            <person name="Rohde M."/>
            <person name="Goker M."/>
            <person name="Bristow J."/>
            <person name="Eisen J.A."/>
            <person name="Markowitz V."/>
            <person name="Hugenholtz P."/>
            <person name="Kyrpides N.C."/>
            <person name="Klenk H.P."/>
        </authorList>
    </citation>
    <scope>NUCLEOTIDE SEQUENCE [LARGE SCALE GENOMIC DNA]</scope>
    <source>
        <strain evidence="3">DSM 12261 / ALA-1</strain>
    </source>
</reference>
<evidence type="ECO:0000313" key="2">
    <source>
        <dbReference type="EMBL" id="ADE57965.1"/>
    </source>
</evidence>
<dbReference type="Proteomes" id="UP000002366">
    <property type="component" value="Chromosome"/>
</dbReference>
<dbReference type="SUPFAM" id="SSF52540">
    <property type="entry name" value="P-loop containing nucleoside triphosphate hydrolases"/>
    <property type="match status" value="1"/>
</dbReference>
<accession>D5EHD3</accession>
<proteinExistence type="predicted"/>
<organism evidence="2 3">
    <name type="scientific">Aminobacterium colombiense (strain DSM 12261 / ALA-1)</name>
    <dbReference type="NCBI Taxonomy" id="572547"/>
    <lineage>
        <taxon>Bacteria</taxon>
        <taxon>Thermotogati</taxon>
        <taxon>Synergistota</taxon>
        <taxon>Synergistia</taxon>
        <taxon>Synergistales</taxon>
        <taxon>Aminobacteriaceae</taxon>
        <taxon>Aminobacterium</taxon>
    </lineage>
</organism>
<dbReference type="InterPro" id="IPR050678">
    <property type="entry name" value="DNA_Partitioning_ATPase"/>
</dbReference>
<sequence>MLSIAVTNQKGGVGKTTTCVNLSAELGRLGYSVLAVDMDPQGNCTSGLGIEARAIEVSLYDVLLGGASAQDALMATSWQGVSLLPATIDLAGAEVELASVISRETCLRRHMANLNQFDVAIIDCPPSLGLLTINALVAAHKLVVPIQCEYYALEGVGQLAHTIGLVRDCLNPDLAVDGVLLTMYDSRTRLANDVVEEVRRQFGEIVFSTIVPRNVKLSEAPSHAMPIAYYEPTCTGAKAYMNFSMEVAERWLQQKERH</sequence>
<dbReference type="Gene3D" id="3.40.50.300">
    <property type="entry name" value="P-loop containing nucleotide triphosphate hydrolases"/>
    <property type="match status" value="1"/>
</dbReference>
<dbReference type="InterPro" id="IPR027417">
    <property type="entry name" value="P-loop_NTPase"/>
</dbReference>
<dbReference type="Pfam" id="PF13614">
    <property type="entry name" value="AAA_31"/>
    <property type="match status" value="1"/>
</dbReference>
<dbReference type="STRING" id="572547.Amico_1852"/>
<dbReference type="PANTHER" id="PTHR13696:SF52">
    <property type="entry name" value="PARA FAMILY PROTEIN CT_582"/>
    <property type="match status" value="1"/>
</dbReference>
<dbReference type="HOGENOM" id="CLU_037612_1_4_0"/>
<dbReference type="FunFam" id="3.40.50.300:FF:000285">
    <property type="entry name" value="Sporulation initiation inhibitor Soj"/>
    <property type="match status" value="1"/>
</dbReference>
<evidence type="ECO:0000259" key="1">
    <source>
        <dbReference type="Pfam" id="PF13614"/>
    </source>
</evidence>
<keyword evidence="3" id="KW-1185">Reference proteome</keyword>
<dbReference type="CDD" id="cd02042">
    <property type="entry name" value="ParAB_family"/>
    <property type="match status" value="1"/>
</dbReference>
<dbReference type="PANTHER" id="PTHR13696">
    <property type="entry name" value="P-LOOP CONTAINING NUCLEOSIDE TRIPHOSPHATE HYDROLASE"/>
    <property type="match status" value="1"/>
</dbReference>
<dbReference type="InterPro" id="IPR025669">
    <property type="entry name" value="AAA_dom"/>
</dbReference>
<dbReference type="AlphaFoldDB" id="D5EHD3"/>
<dbReference type="EMBL" id="CP001997">
    <property type="protein sequence ID" value="ADE57965.1"/>
    <property type="molecule type" value="Genomic_DNA"/>
</dbReference>